<dbReference type="InterPro" id="IPR050228">
    <property type="entry name" value="Carboxylesterase_BioH"/>
</dbReference>
<dbReference type="Pfam" id="PF00561">
    <property type="entry name" value="Abhydrolase_1"/>
    <property type="match status" value="1"/>
</dbReference>
<dbReference type="PANTHER" id="PTHR43194:SF2">
    <property type="entry name" value="PEROXISOMAL MEMBRANE PROTEIN LPX1"/>
    <property type="match status" value="1"/>
</dbReference>
<name>A0ABW0N089_9ACTN</name>
<dbReference type="Gene3D" id="3.40.50.1820">
    <property type="entry name" value="alpha/beta hydrolase"/>
    <property type="match status" value="2"/>
</dbReference>
<feature type="domain" description="AB hydrolase-1" evidence="1">
    <location>
        <begin position="21"/>
        <end position="122"/>
    </location>
</feature>
<gene>
    <name evidence="2" type="ORF">ACFPKY_09480</name>
</gene>
<dbReference type="PRINTS" id="PR00111">
    <property type="entry name" value="ABHYDROLASE"/>
</dbReference>
<evidence type="ECO:0000313" key="3">
    <source>
        <dbReference type="Proteomes" id="UP001595956"/>
    </source>
</evidence>
<keyword evidence="3" id="KW-1185">Reference proteome</keyword>
<protein>
    <submittedName>
        <fullName evidence="2">Alpha/beta fold hydrolase</fullName>
    </submittedName>
</protein>
<dbReference type="EMBL" id="JBHSMD010000002">
    <property type="protein sequence ID" value="MFC5493332.1"/>
    <property type="molecule type" value="Genomic_DNA"/>
</dbReference>
<evidence type="ECO:0000259" key="1">
    <source>
        <dbReference type="Pfam" id="PF00561"/>
    </source>
</evidence>
<keyword evidence="2" id="KW-0378">Hydrolase</keyword>
<organism evidence="2 3">
    <name type="scientific">Nocardioides caricicola</name>
    <dbReference type="NCBI Taxonomy" id="634770"/>
    <lineage>
        <taxon>Bacteria</taxon>
        <taxon>Bacillati</taxon>
        <taxon>Actinomycetota</taxon>
        <taxon>Actinomycetes</taxon>
        <taxon>Propionibacteriales</taxon>
        <taxon>Nocardioidaceae</taxon>
        <taxon>Nocardioides</taxon>
    </lineage>
</organism>
<dbReference type="Proteomes" id="UP001595956">
    <property type="component" value="Unassembled WGS sequence"/>
</dbReference>
<dbReference type="PANTHER" id="PTHR43194">
    <property type="entry name" value="HYDROLASE ALPHA/BETA FOLD FAMILY"/>
    <property type="match status" value="1"/>
</dbReference>
<comment type="caution">
    <text evidence="2">The sequence shown here is derived from an EMBL/GenBank/DDBJ whole genome shotgun (WGS) entry which is preliminary data.</text>
</comment>
<reference evidence="3" key="1">
    <citation type="journal article" date="2019" name="Int. J. Syst. Evol. Microbiol.">
        <title>The Global Catalogue of Microorganisms (GCM) 10K type strain sequencing project: providing services to taxonomists for standard genome sequencing and annotation.</title>
        <authorList>
            <consortium name="The Broad Institute Genomics Platform"/>
            <consortium name="The Broad Institute Genome Sequencing Center for Infectious Disease"/>
            <person name="Wu L."/>
            <person name="Ma J."/>
        </authorList>
    </citation>
    <scope>NUCLEOTIDE SEQUENCE [LARGE SCALE GENOMIC DNA]</scope>
    <source>
        <strain evidence="3">KACC 13778</strain>
    </source>
</reference>
<dbReference type="GO" id="GO:0016787">
    <property type="term" value="F:hydrolase activity"/>
    <property type="evidence" value="ECO:0007669"/>
    <property type="project" value="UniProtKB-KW"/>
</dbReference>
<dbReference type="InterPro" id="IPR029058">
    <property type="entry name" value="AB_hydrolase_fold"/>
</dbReference>
<dbReference type="InterPro" id="IPR000073">
    <property type="entry name" value="AB_hydrolase_1"/>
</dbReference>
<dbReference type="RefSeq" id="WP_345172347.1">
    <property type="nucleotide sequence ID" value="NZ_BAABFQ010000003.1"/>
</dbReference>
<proteinExistence type="predicted"/>
<evidence type="ECO:0000313" key="2">
    <source>
        <dbReference type="EMBL" id="MFC5493332.1"/>
    </source>
</evidence>
<dbReference type="SUPFAM" id="SSF53474">
    <property type="entry name" value="alpha/beta-Hydrolases"/>
    <property type="match status" value="1"/>
</dbReference>
<sequence length="224" mass="24341">MQITANGIDLEVRTAGPADGPPLVLLHALGKDAADWDPIVPALAEHWRVLAVDLRGHGASDHPGEYSLELMRDDVLALLDALDLDRIDLIGHSLGGFVAHLVAQHAPDRVARLVLEDVTAPLPRSVPPPERPDGELAFDWDMVLAVRRQIDDPDPAWLDGLGRITAETLVVYGGAPSPMPRERVEEIVRRIPKAQMATIEAGHLVHAAEPERFTAVVLDFLQPA</sequence>
<accession>A0ABW0N089</accession>